<dbReference type="InterPro" id="IPR004027">
    <property type="entry name" value="SEC_C_motif"/>
</dbReference>
<organism evidence="1 2">
    <name type="scientific">Persicirhabdus sediminis</name>
    <dbReference type="NCBI Taxonomy" id="454144"/>
    <lineage>
        <taxon>Bacteria</taxon>
        <taxon>Pseudomonadati</taxon>
        <taxon>Verrucomicrobiota</taxon>
        <taxon>Verrucomicrobiia</taxon>
        <taxon>Verrucomicrobiales</taxon>
        <taxon>Verrucomicrobiaceae</taxon>
        <taxon>Persicirhabdus</taxon>
    </lineage>
</organism>
<dbReference type="SUPFAM" id="SSF103642">
    <property type="entry name" value="Sec-C motif"/>
    <property type="match status" value="1"/>
</dbReference>
<name>A0A8J7SJV4_9BACT</name>
<dbReference type="AlphaFoldDB" id="A0A8J7SJV4"/>
<dbReference type="EMBL" id="JAENIM010000039">
    <property type="protein sequence ID" value="MBK1791351.1"/>
    <property type="molecule type" value="Genomic_DNA"/>
</dbReference>
<dbReference type="Proteomes" id="UP000624703">
    <property type="component" value="Unassembled WGS sequence"/>
</dbReference>
<evidence type="ECO:0000313" key="1">
    <source>
        <dbReference type="EMBL" id="MBK1791351.1"/>
    </source>
</evidence>
<dbReference type="Pfam" id="PF02810">
    <property type="entry name" value="SEC-C"/>
    <property type="match status" value="1"/>
</dbReference>
<proteinExistence type="predicted"/>
<gene>
    <name evidence="1" type="ORF">JIN82_09335</name>
</gene>
<accession>A0A8J7SJV4</accession>
<protein>
    <submittedName>
        <fullName evidence="1">SEC-C domain-containing protein</fullName>
    </submittedName>
</protein>
<keyword evidence="2" id="KW-1185">Reference proteome</keyword>
<sequence length="207" mass="23722">MAFTVEQSDLQALDLEFPGLNFSRARNCIWGTLSFACSCDRKDQKIIYSNCGESYIEDSYEIKIDFSNRDTFGFPVVYEESERIATSLKAGEIDDSKRHIDTSDGSCCLGIFPEYQWNGVTNFLYEKVIPFFYWYSFLQHHGEPPWHGFAHGHPGLIQAMSMVPSKVLKGRYSNKLCPCDSGKKYKVCCKSRDLALLRKIPLKLRIP</sequence>
<evidence type="ECO:0000313" key="2">
    <source>
        <dbReference type="Proteomes" id="UP000624703"/>
    </source>
</evidence>
<dbReference type="RefSeq" id="WP_200311359.1">
    <property type="nucleotide sequence ID" value="NZ_JAENIM010000039.1"/>
</dbReference>
<comment type="caution">
    <text evidence="1">The sequence shown here is derived from an EMBL/GenBank/DDBJ whole genome shotgun (WGS) entry which is preliminary data.</text>
</comment>
<reference evidence="1" key="1">
    <citation type="submission" date="2021-01" db="EMBL/GenBank/DDBJ databases">
        <title>Modified the classification status of verrucomicrobia.</title>
        <authorList>
            <person name="Feng X."/>
        </authorList>
    </citation>
    <scope>NUCLEOTIDE SEQUENCE</scope>
    <source>
        <strain evidence="1">_KCTC 22039</strain>
    </source>
</reference>